<reference evidence="2 3" key="1">
    <citation type="journal article" date="2015" name="Nature">
        <title>rRNA introns, odd ribosomes, and small enigmatic genomes across a large radiation of phyla.</title>
        <authorList>
            <person name="Brown C.T."/>
            <person name="Hug L.A."/>
            <person name="Thomas B.C."/>
            <person name="Sharon I."/>
            <person name="Castelle C.J."/>
            <person name="Singh A."/>
            <person name="Wilkins M.J."/>
            <person name="Williams K.H."/>
            <person name="Banfield J.F."/>
        </authorList>
    </citation>
    <scope>NUCLEOTIDE SEQUENCE [LARGE SCALE GENOMIC DNA]</scope>
</reference>
<dbReference type="InterPro" id="IPR010985">
    <property type="entry name" value="Ribbon_hlx_hlx"/>
</dbReference>
<protein>
    <recommendedName>
        <fullName evidence="1">Ribbon-helix-helix protein CopG domain-containing protein</fullName>
    </recommendedName>
</protein>
<dbReference type="Proteomes" id="UP000034961">
    <property type="component" value="Unassembled WGS sequence"/>
</dbReference>
<dbReference type="EMBL" id="LCAN01000043">
    <property type="protein sequence ID" value="KKR91214.1"/>
    <property type="molecule type" value="Genomic_DNA"/>
</dbReference>
<gene>
    <name evidence="2" type="ORF">UU41_C0043G0011</name>
</gene>
<accession>A0A0G0UR36</accession>
<dbReference type="AlphaFoldDB" id="A0A0G0UR36"/>
<dbReference type="Gene3D" id="3.40.50.450">
    <property type="match status" value="1"/>
</dbReference>
<evidence type="ECO:0000313" key="3">
    <source>
        <dbReference type="Proteomes" id="UP000034961"/>
    </source>
</evidence>
<dbReference type="CDD" id="cd21631">
    <property type="entry name" value="RHH_CopG_NikR-like"/>
    <property type="match status" value="1"/>
</dbReference>
<dbReference type="InterPro" id="IPR002145">
    <property type="entry name" value="CopG"/>
</dbReference>
<name>A0A0G0UR36_9BACT</name>
<dbReference type="GO" id="GO:0006355">
    <property type="term" value="P:regulation of DNA-templated transcription"/>
    <property type="evidence" value="ECO:0007669"/>
    <property type="project" value="InterPro"/>
</dbReference>
<organism evidence="2 3">
    <name type="scientific">Candidatus Roizmanbacteria bacterium GW2011_GWA1_41_13</name>
    <dbReference type="NCBI Taxonomy" id="1618474"/>
    <lineage>
        <taxon>Bacteria</taxon>
        <taxon>Candidatus Roizmaniibacteriota</taxon>
    </lineage>
</organism>
<dbReference type="SUPFAM" id="SSF47598">
    <property type="entry name" value="Ribbon-helix-helix"/>
    <property type="match status" value="1"/>
</dbReference>
<sequence>MKFYFTGANNTSTNYSSLSNLIVAYLQKSGHAVYRISSSEDHFNSFSEHKIKALYKEWSAYISDCDCVIIEGSYPSNVHIGFEIGLLAARSKPVILLYERGKDPVMINTHYSRRIIKSEYTESTLSDTINWCIEEATRTINKRFTFYIPHDIDAFLDKISQKRKMSRSEFIRMLIESEMSD</sequence>
<dbReference type="Pfam" id="PF01402">
    <property type="entry name" value="RHH_1"/>
    <property type="match status" value="1"/>
</dbReference>
<feature type="domain" description="Ribbon-helix-helix protein CopG" evidence="1">
    <location>
        <begin position="142"/>
        <end position="176"/>
    </location>
</feature>
<proteinExistence type="predicted"/>
<evidence type="ECO:0000259" key="1">
    <source>
        <dbReference type="Pfam" id="PF01402"/>
    </source>
</evidence>
<comment type="caution">
    <text evidence="2">The sequence shown here is derived from an EMBL/GenBank/DDBJ whole genome shotgun (WGS) entry which is preliminary data.</text>
</comment>
<evidence type="ECO:0000313" key="2">
    <source>
        <dbReference type="EMBL" id="KKR91214.1"/>
    </source>
</evidence>